<evidence type="ECO:0000256" key="4">
    <source>
        <dbReference type="ARBA" id="ARBA00023139"/>
    </source>
</evidence>
<dbReference type="InterPro" id="IPR004872">
    <property type="entry name" value="Lipoprotein_NlpA"/>
</dbReference>
<dbReference type="InterPro" id="IPR006311">
    <property type="entry name" value="TAT_signal"/>
</dbReference>
<comment type="subcellular location">
    <subcellularLocation>
        <location evidence="1">Membrane</location>
        <topology evidence="1">Lipid-anchor</topology>
    </subcellularLocation>
</comment>
<gene>
    <name evidence="8" type="primary">metQ</name>
    <name evidence="8" type="ORF">OTERR_06180</name>
</gene>
<keyword evidence="2 7" id="KW-0732">Signal</keyword>
<evidence type="ECO:0000313" key="8">
    <source>
        <dbReference type="EMBL" id="QEL64094.1"/>
    </source>
</evidence>
<feature type="signal peptide" evidence="7">
    <location>
        <begin position="1"/>
        <end position="34"/>
    </location>
</feature>
<evidence type="ECO:0000256" key="5">
    <source>
        <dbReference type="ARBA" id="ARBA00023288"/>
    </source>
</evidence>
<dbReference type="PIRSF" id="PIRSF002854">
    <property type="entry name" value="MetQ"/>
    <property type="match status" value="1"/>
</dbReference>
<dbReference type="PROSITE" id="PS51318">
    <property type="entry name" value="TAT"/>
    <property type="match status" value="1"/>
</dbReference>
<dbReference type="CDD" id="cd13598">
    <property type="entry name" value="PBP2_lipoprotein_IlpA_like"/>
    <property type="match status" value="1"/>
</dbReference>
<keyword evidence="4" id="KW-0564">Palmitate</keyword>
<reference evidence="8 9" key="1">
    <citation type="submission" date="2017-07" db="EMBL/GenBank/DDBJ databases">
        <title>Complete genome sequence of Oryzomicrobium terrae TPP412.</title>
        <authorList>
            <person name="Chiu L.-W."/>
            <person name="Lo K.-J."/>
            <person name="Tsai Y.-M."/>
            <person name="Lin S.-S."/>
            <person name="Kuo C.-H."/>
            <person name="Liu C.-T."/>
        </authorList>
    </citation>
    <scope>NUCLEOTIDE SEQUENCE [LARGE SCALE GENOMIC DNA]</scope>
    <source>
        <strain evidence="8 9">TPP412</strain>
    </source>
</reference>
<dbReference type="Pfam" id="PF03180">
    <property type="entry name" value="Lipoprotein_9"/>
    <property type="match status" value="1"/>
</dbReference>
<feature type="chain" id="PRO_5022868664" description="Lipoprotein" evidence="7">
    <location>
        <begin position="35"/>
        <end position="279"/>
    </location>
</feature>
<evidence type="ECO:0000256" key="7">
    <source>
        <dbReference type="SAM" id="SignalP"/>
    </source>
</evidence>
<keyword evidence="5 6" id="KW-0449">Lipoprotein</keyword>
<dbReference type="Proteomes" id="UP000323671">
    <property type="component" value="Chromosome"/>
</dbReference>
<evidence type="ECO:0000256" key="1">
    <source>
        <dbReference type="ARBA" id="ARBA00004635"/>
    </source>
</evidence>
<sequence length="279" mass="29805">MSSSLFSRRRSLLSLALVSALGAALPLSSTLAYAGDGSDAKPFKVGVTAGPHAQILEAVKKHAEKEGFKIQIVEFTDYVQPNAALASGDLDANVFQHKPFLDASIRDRGYKLAVAGDAVLMQFGAYSKKVKHLKDLPNGAKVGIPNDPSNGARGLLLLQDQGLIKLKADKGSAVSVLDIVDNPKKLKIVELEAAQLPRSLDDLDAATVNSNYALPAGLVPSRDAIALENPSTPFARIVIAAREQDKNAPAVQKFVKLYRSEPVKQFINATFKGAYTASW</sequence>
<keyword evidence="3" id="KW-0472">Membrane</keyword>
<dbReference type="RefSeq" id="WP_054621055.1">
    <property type="nucleotide sequence ID" value="NZ_CP022579.1"/>
</dbReference>
<evidence type="ECO:0000313" key="9">
    <source>
        <dbReference type="Proteomes" id="UP000323671"/>
    </source>
</evidence>
<proteinExistence type="inferred from homology"/>
<name>A0A5C1E635_9RHOO</name>
<dbReference type="PANTHER" id="PTHR30429:SF1">
    <property type="entry name" value="D-METHIONINE-BINDING LIPOPROTEIN METQ-RELATED"/>
    <property type="match status" value="1"/>
</dbReference>
<dbReference type="NCBIfam" id="TIGR00363">
    <property type="entry name" value="MetQ/NlpA family lipoprotein"/>
    <property type="match status" value="1"/>
</dbReference>
<dbReference type="EMBL" id="CP022579">
    <property type="protein sequence ID" value="QEL64094.1"/>
    <property type="molecule type" value="Genomic_DNA"/>
</dbReference>
<dbReference type="SUPFAM" id="SSF53850">
    <property type="entry name" value="Periplasmic binding protein-like II"/>
    <property type="match status" value="1"/>
</dbReference>
<evidence type="ECO:0000256" key="6">
    <source>
        <dbReference type="PIRNR" id="PIRNR002854"/>
    </source>
</evidence>
<accession>A0A5C1E635</accession>
<evidence type="ECO:0000256" key="2">
    <source>
        <dbReference type="ARBA" id="ARBA00022729"/>
    </source>
</evidence>
<protein>
    <recommendedName>
        <fullName evidence="6">Lipoprotein</fullName>
    </recommendedName>
</protein>
<evidence type="ECO:0000256" key="3">
    <source>
        <dbReference type="ARBA" id="ARBA00023136"/>
    </source>
</evidence>
<dbReference type="GO" id="GO:0016020">
    <property type="term" value="C:membrane"/>
    <property type="evidence" value="ECO:0007669"/>
    <property type="project" value="UniProtKB-SubCell"/>
</dbReference>
<organism evidence="8 9">
    <name type="scientific">Oryzomicrobium terrae</name>
    <dbReference type="NCBI Taxonomy" id="1735038"/>
    <lineage>
        <taxon>Bacteria</taxon>
        <taxon>Pseudomonadati</taxon>
        <taxon>Pseudomonadota</taxon>
        <taxon>Betaproteobacteria</taxon>
        <taxon>Rhodocyclales</taxon>
        <taxon>Rhodocyclaceae</taxon>
        <taxon>Oryzomicrobium</taxon>
    </lineage>
</organism>
<dbReference type="KEGG" id="otr:OTERR_06180"/>
<dbReference type="PANTHER" id="PTHR30429">
    <property type="entry name" value="D-METHIONINE-BINDING LIPOPROTEIN METQ"/>
    <property type="match status" value="1"/>
</dbReference>
<dbReference type="AlphaFoldDB" id="A0A5C1E635"/>
<keyword evidence="9" id="KW-1185">Reference proteome</keyword>
<comment type="similarity">
    <text evidence="6">Belongs to the nlpA lipoprotein family.</text>
</comment>
<dbReference type="Gene3D" id="3.40.190.10">
    <property type="entry name" value="Periplasmic binding protein-like II"/>
    <property type="match status" value="2"/>
</dbReference>